<dbReference type="EMBL" id="JANPWB010000012">
    <property type="protein sequence ID" value="KAJ1117677.1"/>
    <property type="molecule type" value="Genomic_DNA"/>
</dbReference>
<name>A0AAV7NSN4_PLEWA</name>
<feature type="region of interest" description="Disordered" evidence="1">
    <location>
        <begin position="60"/>
        <end position="80"/>
    </location>
</feature>
<evidence type="ECO:0000256" key="1">
    <source>
        <dbReference type="SAM" id="MobiDB-lite"/>
    </source>
</evidence>
<dbReference type="Proteomes" id="UP001066276">
    <property type="component" value="Chromosome 8"/>
</dbReference>
<reference evidence="2" key="1">
    <citation type="journal article" date="2022" name="bioRxiv">
        <title>Sequencing and chromosome-scale assembly of the giantPleurodeles waltlgenome.</title>
        <authorList>
            <person name="Brown T."/>
            <person name="Elewa A."/>
            <person name="Iarovenko S."/>
            <person name="Subramanian E."/>
            <person name="Araus A.J."/>
            <person name="Petzold A."/>
            <person name="Susuki M."/>
            <person name="Suzuki K.-i.T."/>
            <person name="Hayashi T."/>
            <person name="Toyoda A."/>
            <person name="Oliveira C."/>
            <person name="Osipova E."/>
            <person name="Leigh N.D."/>
            <person name="Simon A."/>
            <person name="Yun M.H."/>
        </authorList>
    </citation>
    <scope>NUCLEOTIDE SEQUENCE</scope>
    <source>
        <strain evidence="2">20211129_DDA</strain>
        <tissue evidence="2">Liver</tissue>
    </source>
</reference>
<evidence type="ECO:0000313" key="2">
    <source>
        <dbReference type="EMBL" id="KAJ1117677.1"/>
    </source>
</evidence>
<accession>A0AAV7NSN4</accession>
<keyword evidence="3" id="KW-1185">Reference proteome</keyword>
<sequence length="80" mass="8840">MYVDQISGCGYASQDVGRVVREFRRGLLLLRLNRALPWSRRHSRPVQHCAEEAVLCAEESTGSGTNGCGGAGRRYCTQEP</sequence>
<evidence type="ECO:0000313" key="3">
    <source>
        <dbReference type="Proteomes" id="UP001066276"/>
    </source>
</evidence>
<organism evidence="2 3">
    <name type="scientific">Pleurodeles waltl</name>
    <name type="common">Iberian ribbed newt</name>
    <dbReference type="NCBI Taxonomy" id="8319"/>
    <lineage>
        <taxon>Eukaryota</taxon>
        <taxon>Metazoa</taxon>
        <taxon>Chordata</taxon>
        <taxon>Craniata</taxon>
        <taxon>Vertebrata</taxon>
        <taxon>Euteleostomi</taxon>
        <taxon>Amphibia</taxon>
        <taxon>Batrachia</taxon>
        <taxon>Caudata</taxon>
        <taxon>Salamandroidea</taxon>
        <taxon>Salamandridae</taxon>
        <taxon>Pleurodelinae</taxon>
        <taxon>Pleurodeles</taxon>
    </lineage>
</organism>
<comment type="caution">
    <text evidence="2">The sequence shown here is derived from an EMBL/GenBank/DDBJ whole genome shotgun (WGS) entry which is preliminary data.</text>
</comment>
<proteinExistence type="predicted"/>
<gene>
    <name evidence="2" type="ORF">NDU88_005874</name>
</gene>
<dbReference type="AlphaFoldDB" id="A0AAV7NSN4"/>
<protein>
    <submittedName>
        <fullName evidence="2">Uncharacterized protein</fullName>
    </submittedName>
</protein>